<dbReference type="AlphaFoldDB" id="F7XVY8"/>
<keyword evidence="2" id="KW-1185">Reference proteome</keyword>
<dbReference type="EMBL" id="CP002130">
    <property type="protein sequence ID" value="AEI88837.1"/>
    <property type="molecule type" value="Genomic_DNA"/>
</dbReference>
<name>F7XVY8_MIDMI</name>
<dbReference type="Proteomes" id="UP000006639">
    <property type="component" value="Chromosome"/>
</dbReference>
<organism evidence="1 2">
    <name type="scientific">Midichloria mitochondrii (strain IricVA)</name>
    <dbReference type="NCBI Taxonomy" id="696127"/>
    <lineage>
        <taxon>Bacteria</taxon>
        <taxon>Pseudomonadati</taxon>
        <taxon>Pseudomonadota</taxon>
        <taxon>Alphaproteobacteria</taxon>
        <taxon>Rickettsiales</taxon>
        <taxon>Candidatus Midichloriaceae</taxon>
        <taxon>Candidatus Midichloria</taxon>
    </lineage>
</organism>
<proteinExistence type="predicted"/>
<reference evidence="1 2" key="1">
    <citation type="journal article" date="2011" name="Mol. Biol. Evol.">
        <title>Phylogenomic evidence for the presence of a flagellum and cbb3 oxidase in the free-living mitochondrial ancestor.</title>
        <authorList>
            <person name="Sassera D."/>
            <person name="Lo N."/>
            <person name="Epis S."/>
            <person name="D'Auria G."/>
            <person name="Montagna M."/>
            <person name="Comandatore F."/>
            <person name="Horner D."/>
            <person name="Pereto J."/>
            <person name="Luciano A.M."/>
            <person name="Franciosi F."/>
            <person name="Ferri E."/>
            <person name="Crotti E."/>
            <person name="Bazzocchi C."/>
            <person name="Daffonchio D."/>
            <person name="Sacchi L."/>
            <person name="Moya A."/>
            <person name="Latorre A."/>
            <person name="Bandi C."/>
        </authorList>
    </citation>
    <scope>NUCLEOTIDE SEQUENCE [LARGE SCALE GENOMIC DNA]</scope>
    <source>
        <strain evidence="1 2">IricVA</strain>
    </source>
</reference>
<evidence type="ECO:0000313" key="1">
    <source>
        <dbReference type="EMBL" id="AEI88837.1"/>
    </source>
</evidence>
<gene>
    <name evidence="1" type="ordered locus">midi_00532</name>
</gene>
<accession>F7XVY8</accession>
<sequence length="46" mass="5150">MAPNFSIFEKISSVGPKNSITIRLVFASFSITLATRLPPHQRILYS</sequence>
<protein>
    <submittedName>
        <fullName evidence="1">Uncharacterized protein</fullName>
    </submittedName>
</protein>
<evidence type="ECO:0000313" key="2">
    <source>
        <dbReference type="Proteomes" id="UP000006639"/>
    </source>
</evidence>
<dbReference type="HOGENOM" id="CLU_3185880_0_0_5"/>
<dbReference type="KEGG" id="mmn:midi_00532"/>